<accession>A0A286UFJ5</accession>
<evidence type="ECO:0000256" key="2">
    <source>
        <dbReference type="ARBA" id="ARBA00022630"/>
    </source>
</evidence>
<protein>
    <submittedName>
        <fullName evidence="8">FAD NAD P-binding domain-containing</fullName>
    </submittedName>
</protein>
<feature type="domain" description="FAD-binding" evidence="7">
    <location>
        <begin position="45"/>
        <end position="394"/>
    </location>
</feature>
<sequence length="501" mass="55685">MVHNSHPNQSKVISDHYAEAVTEAHAAGVSEKLKLFGGRKASLSLDVIVIGCGLGGLAAAHTLGHAGHKVTIVESAPAIGEIGAGIQVTPNVSRLLIRWGLGENLKKIAVKPEAIALRSYKTGELVGWTRWGDTMEIKYGSPYYHIHRADFHQMLMDLAKPVSQLRLNSTVVSVNPSSPRPSITLSSGEILSADLIIGADGVKSMVREVVLGVPTAATATGDAAYRAIIPTDKMLADPELRPFIENPEMTGWMGPQRHVMAYCIRAKKEYNIVLIHPDDGSVESWTAEGSAEKMRADFEGWEPRIKKLLDMVPYTLNWKLMDRKPISTWIHKEGRVVLLGDACHPMLPYRAQGAAMAIEDAAVLGSLLSRLEHPAQLMTLLRAYEMLRHARTAETQASSRLNQHIFHLPDGPEQQERDLNMRAAMKFEKAKYAKERTGQQEDFRGEGNSNQWADERKNIEQFAYDADEEADRWWSEKGDELCKHKKSQVESKRDRAPLARL</sequence>
<evidence type="ECO:0000256" key="5">
    <source>
        <dbReference type="ARBA" id="ARBA00023033"/>
    </source>
</evidence>
<evidence type="ECO:0000313" key="9">
    <source>
        <dbReference type="Proteomes" id="UP000217199"/>
    </source>
</evidence>
<dbReference type="InterPro" id="IPR002938">
    <property type="entry name" value="FAD-bd"/>
</dbReference>
<keyword evidence="4" id="KW-0560">Oxidoreductase</keyword>
<comment type="similarity">
    <text evidence="1">Belongs to the paxM FAD-dependent monooxygenase family.</text>
</comment>
<dbReference type="Pfam" id="PF01494">
    <property type="entry name" value="FAD_binding_3"/>
    <property type="match status" value="1"/>
</dbReference>
<comment type="caution">
    <text evidence="8">The sequence shown here is derived from an EMBL/GenBank/DDBJ whole genome shotgun (WGS) entry which is preliminary data.</text>
</comment>
<dbReference type="SUPFAM" id="SSF51905">
    <property type="entry name" value="FAD/NAD(P)-binding domain"/>
    <property type="match status" value="1"/>
</dbReference>
<gene>
    <name evidence="8" type="ORF">PNOK_0521300</name>
</gene>
<dbReference type="OrthoDB" id="1878542at2759"/>
<feature type="compositionally biased region" description="Basic and acidic residues" evidence="6">
    <location>
        <begin position="432"/>
        <end position="445"/>
    </location>
</feature>
<dbReference type="PRINTS" id="PR00420">
    <property type="entry name" value="RNGMNOXGNASE"/>
</dbReference>
<organism evidence="8 9">
    <name type="scientific">Pyrrhoderma noxium</name>
    <dbReference type="NCBI Taxonomy" id="2282107"/>
    <lineage>
        <taxon>Eukaryota</taxon>
        <taxon>Fungi</taxon>
        <taxon>Dikarya</taxon>
        <taxon>Basidiomycota</taxon>
        <taxon>Agaricomycotina</taxon>
        <taxon>Agaricomycetes</taxon>
        <taxon>Hymenochaetales</taxon>
        <taxon>Hymenochaetaceae</taxon>
        <taxon>Pyrrhoderma</taxon>
    </lineage>
</organism>
<dbReference type="FunFam" id="3.50.50.60:FF:000115">
    <property type="entry name" value="Salicylate hydroxylase, putative"/>
    <property type="match status" value="1"/>
</dbReference>
<evidence type="ECO:0000313" key="8">
    <source>
        <dbReference type="EMBL" id="PAV18371.1"/>
    </source>
</evidence>
<proteinExistence type="inferred from homology"/>
<dbReference type="PANTHER" id="PTHR13789">
    <property type="entry name" value="MONOOXYGENASE"/>
    <property type="match status" value="1"/>
</dbReference>
<dbReference type="GO" id="GO:0004497">
    <property type="term" value="F:monooxygenase activity"/>
    <property type="evidence" value="ECO:0007669"/>
    <property type="project" value="UniProtKB-KW"/>
</dbReference>
<keyword evidence="3" id="KW-0274">FAD</keyword>
<evidence type="ECO:0000256" key="6">
    <source>
        <dbReference type="SAM" id="MobiDB-lite"/>
    </source>
</evidence>
<keyword evidence="5" id="KW-0503">Monooxygenase</keyword>
<dbReference type="GO" id="GO:0071949">
    <property type="term" value="F:FAD binding"/>
    <property type="evidence" value="ECO:0007669"/>
    <property type="project" value="InterPro"/>
</dbReference>
<evidence type="ECO:0000256" key="3">
    <source>
        <dbReference type="ARBA" id="ARBA00022827"/>
    </source>
</evidence>
<evidence type="ECO:0000256" key="4">
    <source>
        <dbReference type="ARBA" id="ARBA00023002"/>
    </source>
</evidence>
<dbReference type="InParanoid" id="A0A286UFJ5"/>
<evidence type="ECO:0000259" key="7">
    <source>
        <dbReference type="Pfam" id="PF01494"/>
    </source>
</evidence>
<dbReference type="PANTHER" id="PTHR13789:SF147">
    <property type="entry name" value="PUTATIVE (AFU_ORTHOLOGUE AFUA_2G01950)-RELATED"/>
    <property type="match status" value="1"/>
</dbReference>
<reference evidence="8 9" key="1">
    <citation type="journal article" date="2017" name="Mol. Ecol.">
        <title>Comparative and population genomic landscape of Phellinus noxius: A hypervariable fungus causing root rot in trees.</title>
        <authorList>
            <person name="Chung C.L."/>
            <person name="Lee T.J."/>
            <person name="Akiba M."/>
            <person name="Lee H.H."/>
            <person name="Kuo T.H."/>
            <person name="Liu D."/>
            <person name="Ke H.M."/>
            <person name="Yokoi T."/>
            <person name="Roa M.B."/>
            <person name="Lu M.J."/>
            <person name="Chang Y.Y."/>
            <person name="Ann P.J."/>
            <person name="Tsai J.N."/>
            <person name="Chen C.Y."/>
            <person name="Tzean S.S."/>
            <person name="Ota Y."/>
            <person name="Hattori T."/>
            <person name="Sahashi N."/>
            <person name="Liou R.F."/>
            <person name="Kikuchi T."/>
            <person name="Tsai I.J."/>
        </authorList>
    </citation>
    <scope>NUCLEOTIDE SEQUENCE [LARGE SCALE GENOMIC DNA]</scope>
    <source>
        <strain evidence="8 9">FFPRI411160</strain>
    </source>
</reference>
<dbReference type="Gene3D" id="3.50.50.60">
    <property type="entry name" value="FAD/NAD(P)-binding domain"/>
    <property type="match status" value="1"/>
</dbReference>
<evidence type="ECO:0000256" key="1">
    <source>
        <dbReference type="ARBA" id="ARBA00007992"/>
    </source>
</evidence>
<name>A0A286UFJ5_9AGAM</name>
<dbReference type="EMBL" id="NBII01000005">
    <property type="protein sequence ID" value="PAV18371.1"/>
    <property type="molecule type" value="Genomic_DNA"/>
</dbReference>
<keyword evidence="9" id="KW-1185">Reference proteome</keyword>
<dbReference type="AlphaFoldDB" id="A0A286UFJ5"/>
<dbReference type="InterPro" id="IPR036188">
    <property type="entry name" value="FAD/NAD-bd_sf"/>
</dbReference>
<keyword evidence="2" id="KW-0285">Flavoprotein</keyword>
<dbReference type="STRING" id="2282107.A0A286UFJ5"/>
<dbReference type="InterPro" id="IPR050493">
    <property type="entry name" value="FAD-dep_Monooxygenase_BioMet"/>
</dbReference>
<feature type="region of interest" description="Disordered" evidence="6">
    <location>
        <begin position="432"/>
        <end position="456"/>
    </location>
</feature>
<dbReference type="SUPFAM" id="SSF54373">
    <property type="entry name" value="FAD-linked reductases, C-terminal domain"/>
    <property type="match status" value="1"/>
</dbReference>
<dbReference type="Proteomes" id="UP000217199">
    <property type="component" value="Unassembled WGS sequence"/>
</dbReference>